<evidence type="ECO:0000256" key="2">
    <source>
        <dbReference type="ARBA" id="ARBA00006337"/>
    </source>
</evidence>
<dbReference type="PROSITE" id="PS51371">
    <property type="entry name" value="CBS"/>
    <property type="match status" value="2"/>
</dbReference>
<dbReference type="RefSeq" id="WP_069834450.1">
    <property type="nucleotide sequence ID" value="NZ_MDGQ01000003.1"/>
</dbReference>
<dbReference type="SMART" id="SM01091">
    <property type="entry name" value="CorC_HlyC"/>
    <property type="match status" value="1"/>
</dbReference>
<dbReference type="InterPro" id="IPR019862">
    <property type="entry name" value="Motility-assoc_prot_GldE"/>
</dbReference>
<dbReference type="InterPro" id="IPR000644">
    <property type="entry name" value="CBS_dom"/>
</dbReference>
<dbReference type="Pfam" id="PF01595">
    <property type="entry name" value="CNNM"/>
    <property type="match status" value="1"/>
</dbReference>
<comment type="caution">
    <text evidence="14">The sequence shown here is derived from an EMBL/GenBank/DDBJ whole genome shotgun (WGS) entry which is preliminary data.</text>
</comment>
<evidence type="ECO:0000313" key="14">
    <source>
        <dbReference type="EMBL" id="OEK07138.1"/>
    </source>
</evidence>
<dbReference type="GO" id="GO:0005886">
    <property type="term" value="C:plasma membrane"/>
    <property type="evidence" value="ECO:0007669"/>
    <property type="project" value="UniProtKB-SubCell"/>
</dbReference>
<comment type="subcellular location">
    <subcellularLocation>
        <location evidence="1">Cell membrane</location>
        <topology evidence="1">Multi-pass membrane protein</topology>
    </subcellularLocation>
</comment>
<organism evidence="14 15">
    <name type="scientific">Roseivirga misakiensis</name>
    <dbReference type="NCBI Taxonomy" id="1563681"/>
    <lineage>
        <taxon>Bacteria</taxon>
        <taxon>Pseudomonadati</taxon>
        <taxon>Bacteroidota</taxon>
        <taxon>Cytophagia</taxon>
        <taxon>Cytophagales</taxon>
        <taxon>Roseivirgaceae</taxon>
        <taxon>Roseivirga</taxon>
    </lineage>
</organism>
<feature type="domain" description="CBS" evidence="12">
    <location>
        <begin position="293"/>
        <end position="350"/>
    </location>
</feature>
<name>A0A1E5T715_9BACT</name>
<feature type="domain" description="CBS" evidence="12">
    <location>
        <begin position="229"/>
        <end position="288"/>
    </location>
</feature>
<dbReference type="InterPro" id="IPR005170">
    <property type="entry name" value="Transptr-assoc_dom"/>
</dbReference>
<evidence type="ECO:0000259" key="12">
    <source>
        <dbReference type="PROSITE" id="PS51371"/>
    </source>
</evidence>
<reference evidence="14 15" key="1">
    <citation type="submission" date="2016-08" db="EMBL/GenBank/DDBJ databases">
        <title>Draft genome of Fabibacter sp. strain SK-8.</title>
        <authorList>
            <person name="Wong S.-K."/>
            <person name="Hamasaki K."/>
            <person name="Yoshizawa S."/>
        </authorList>
    </citation>
    <scope>NUCLEOTIDE SEQUENCE [LARGE SCALE GENOMIC DNA]</scope>
    <source>
        <strain evidence="14 15">SK-8</strain>
    </source>
</reference>
<dbReference type="Gene3D" id="3.10.580.10">
    <property type="entry name" value="CBS-domain"/>
    <property type="match status" value="1"/>
</dbReference>
<dbReference type="InterPro" id="IPR002550">
    <property type="entry name" value="CNNM"/>
</dbReference>
<comment type="similarity">
    <text evidence="2">Belongs to the UPF0053 family.</text>
</comment>
<dbReference type="AlphaFoldDB" id="A0A1E5T715"/>
<evidence type="ECO:0000256" key="6">
    <source>
        <dbReference type="ARBA" id="ARBA00022989"/>
    </source>
</evidence>
<keyword evidence="15" id="KW-1185">Reference proteome</keyword>
<dbReference type="PANTHER" id="PTHR22777">
    <property type="entry name" value="HEMOLYSIN-RELATED"/>
    <property type="match status" value="1"/>
</dbReference>
<keyword evidence="6 10" id="KW-1133">Transmembrane helix</keyword>
<gene>
    <name evidence="14" type="ORF">BFP71_05630</name>
</gene>
<evidence type="ECO:0000256" key="4">
    <source>
        <dbReference type="ARBA" id="ARBA00022692"/>
    </source>
</evidence>
<evidence type="ECO:0000256" key="3">
    <source>
        <dbReference type="ARBA" id="ARBA00022475"/>
    </source>
</evidence>
<accession>A0A1E5T715</accession>
<evidence type="ECO:0000256" key="8">
    <source>
        <dbReference type="ARBA" id="ARBA00023136"/>
    </source>
</evidence>
<keyword evidence="7 9" id="KW-0129">CBS domain</keyword>
<proteinExistence type="inferred from homology"/>
<dbReference type="Proteomes" id="UP000095552">
    <property type="component" value="Unassembled WGS sequence"/>
</dbReference>
<evidence type="ECO:0000256" key="9">
    <source>
        <dbReference type="PROSITE-ProRule" id="PRU00703"/>
    </source>
</evidence>
<evidence type="ECO:0000313" key="15">
    <source>
        <dbReference type="Proteomes" id="UP000095552"/>
    </source>
</evidence>
<keyword evidence="5" id="KW-0677">Repeat</keyword>
<feature type="domain" description="CNNM transmembrane" evidence="13">
    <location>
        <begin position="22"/>
        <end position="210"/>
    </location>
</feature>
<dbReference type="PROSITE" id="PS51846">
    <property type="entry name" value="CNNM"/>
    <property type="match status" value="1"/>
</dbReference>
<evidence type="ECO:0000256" key="10">
    <source>
        <dbReference type="PROSITE-ProRule" id="PRU01193"/>
    </source>
</evidence>
<dbReference type="CDD" id="cd04590">
    <property type="entry name" value="CBS_pair_CorC_HlyC_assoc"/>
    <property type="match status" value="1"/>
</dbReference>
<dbReference type="InterPro" id="IPR044751">
    <property type="entry name" value="Ion_transp-like_CBS"/>
</dbReference>
<sequence>MDLPSDDPEPSLALLSQFVELPFSYWLVNSIAFVLLILASALISGSEVAFFSLDREQMKEFDKDGSASGNAIIRLLQRKRYLLATILIMNNLINIAIVTLSTFFTWSLVGTKSTEGKVIVTLSIIVTFIILFFGEVVPKNFANQHNIKFARATARVLLLLERLLRPFSFLLISVTNVIEKNVERKGHDITVDGLNQALEMTTDENTSEEEKGILKGIVNFSTLTVKQVMKSRMDITAVENDLDFHELMDKINKCGFSRIPVYKETIDKIEGILYIKDLISHIEKEEDFAWQELVRPGMFVPENKKADSLLKDFQAQRVHMAIVVDEYGGTSGLITMEDIIEEIVGEINDEFDDEDVAYNKLDNSTYIFEGKTSLNDFCKIVGVEPVLFDEVKGESESLGGLLLEINEKLPRAGEKITFENFLFTIVAVDPRRIKRIRVLIKPLS</sequence>
<dbReference type="InterPro" id="IPR046342">
    <property type="entry name" value="CBS_dom_sf"/>
</dbReference>
<dbReference type="NCBIfam" id="TIGR03520">
    <property type="entry name" value="GldE"/>
    <property type="match status" value="1"/>
</dbReference>
<dbReference type="PANTHER" id="PTHR22777:SF32">
    <property type="entry name" value="UPF0053 INNER MEMBRANE PROTEIN YFJD"/>
    <property type="match status" value="1"/>
</dbReference>
<dbReference type="InterPro" id="IPR036318">
    <property type="entry name" value="FAD-bd_PCMH-like_sf"/>
</dbReference>
<dbReference type="Gene3D" id="3.30.465.10">
    <property type="match status" value="1"/>
</dbReference>
<evidence type="ECO:0000256" key="7">
    <source>
        <dbReference type="ARBA" id="ARBA00023122"/>
    </source>
</evidence>
<dbReference type="GO" id="GO:0050660">
    <property type="term" value="F:flavin adenine dinucleotide binding"/>
    <property type="evidence" value="ECO:0007669"/>
    <property type="project" value="InterPro"/>
</dbReference>
<evidence type="ECO:0000256" key="11">
    <source>
        <dbReference type="SAM" id="Phobius"/>
    </source>
</evidence>
<keyword evidence="4 10" id="KW-0812">Transmembrane</keyword>
<dbReference type="OrthoDB" id="9798188at2"/>
<dbReference type="SUPFAM" id="SSF56176">
    <property type="entry name" value="FAD-binding/transporter-associated domain-like"/>
    <property type="match status" value="1"/>
</dbReference>
<evidence type="ECO:0000259" key="13">
    <source>
        <dbReference type="PROSITE" id="PS51846"/>
    </source>
</evidence>
<keyword evidence="8 10" id="KW-0472">Membrane</keyword>
<dbReference type="STRING" id="1563681.BFP71_05630"/>
<dbReference type="Pfam" id="PF03471">
    <property type="entry name" value="CorC_HlyC"/>
    <property type="match status" value="1"/>
</dbReference>
<feature type="transmembrane region" description="Helical" evidence="11">
    <location>
        <begin position="118"/>
        <end position="138"/>
    </location>
</feature>
<evidence type="ECO:0000256" key="1">
    <source>
        <dbReference type="ARBA" id="ARBA00004651"/>
    </source>
</evidence>
<dbReference type="Pfam" id="PF00571">
    <property type="entry name" value="CBS"/>
    <property type="match status" value="2"/>
</dbReference>
<evidence type="ECO:0000256" key="5">
    <source>
        <dbReference type="ARBA" id="ARBA00022737"/>
    </source>
</evidence>
<dbReference type="EMBL" id="MDGQ01000003">
    <property type="protein sequence ID" value="OEK07138.1"/>
    <property type="molecule type" value="Genomic_DNA"/>
</dbReference>
<keyword evidence="3" id="KW-1003">Cell membrane</keyword>
<feature type="transmembrane region" description="Helical" evidence="11">
    <location>
        <begin position="81"/>
        <end position="106"/>
    </location>
</feature>
<protein>
    <submittedName>
        <fullName evidence="14">Magnesium/cobalt efflux protein</fullName>
    </submittedName>
</protein>
<dbReference type="SUPFAM" id="SSF54631">
    <property type="entry name" value="CBS-domain pair"/>
    <property type="match status" value="1"/>
</dbReference>
<dbReference type="FunFam" id="3.10.580.10:FF:000002">
    <property type="entry name" value="Magnesium/cobalt efflux protein CorC"/>
    <property type="match status" value="1"/>
</dbReference>
<feature type="transmembrane region" description="Helical" evidence="11">
    <location>
        <begin position="25"/>
        <end position="53"/>
    </location>
</feature>
<dbReference type="InterPro" id="IPR016169">
    <property type="entry name" value="FAD-bd_PCMH_sub2"/>
</dbReference>